<dbReference type="InterPro" id="IPR002347">
    <property type="entry name" value="SDR_fam"/>
</dbReference>
<name>A0A6H1Q268_9PROT</name>
<dbReference type="FunFam" id="3.40.50.720:FF:000173">
    <property type="entry name" value="3-oxoacyl-[acyl-carrier protein] reductase"/>
    <property type="match status" value="1"/>
</dbReference>
<evidence type="ECO:0000256" key="1">
    <source>
        <dbReference type="ARBA" id="ARBA00006484"/>
    </source>
</evidence>
<keyword evidence="2" id="KW-0560">Oxidoreductase</keyword>
<dbReference type="PANTHER" id="PTHR24321:SF15">
    <property type="entry name" value="OXIDOREDUCTASE UCPA"/>
    <property type="match status" value="1"/>
</dbReference>
<dbReference type="PANTHER" id="PTHR24321">
    <property type="entry name" value="DEHYDROGENASES, SHORT CHAIN"/>
    <property type="match status" value="1"/>
</dbReference>
<evidence type="ECO:0000313" key="4">
    <source>
        <dbReference type="EMBL" id="QIZ20600.1"/>
    </source>
</evidence>
<organism evidence="4 5">
    <name type="scientific">Candidatus Pelagibacter giovannonii</name>
    <dbReference type="NCBI Taxonomy" id="2563896"/>
    <lineage>
        <taxon>Bacteria</taxon>
        <taxon>Pseudomonadati</taxon>
        <taxon>Pseudomonadota</taxon>
        <taxon>Alphaproteobacteria</taxon>
        <taxon>Candidatus Pelagibacterales</taxon>
        <taxon>Candidatus Pelagibacteraceae</taxon>
        <taxon>Candidatus Pelagibacter</taxon>
    </lineage>
</organism>
<dbReference type="PROSITE" id="PS00061">
    <property type="entry name" value="ADH_SHORT"/>
    <property type="match status" value="1"/>
</dbReference>
<dbReference type="NCBIfam" id="NF009466">
    <property type="entry name" value="PRK12826.1-2"/>
    <property type="match status" value="1"/>
</dbReference>
<dbReference type="KEGG" id="peg:E5R92_02215"/>
<dbReference type="SUPFAM" id="SSF51735">
    <property type="entry name" value="NAD(P)-binding Rossmann-fold domains"/>
    <property type="match status" value="1"/>
</dbReference>
<evidence type="ECO:0000313" key="5">
    <source>
        <dbReference type="Proteomes" id="UP000501094"/>
    </source>
</evidence>
<dbReference type="PRINTS" id="PR00080">
    <property type="entry name" value="SDRFAMILY"/>
</dbReference>
<dbReference type="Gene3D" id="3.40.50.720">
    <property type="entry name" value="NAD(P)-binding Rossmann-like Domain"/>
    <property type="match status" value="1"/>
</dbReference>
<dbReference type="Proteomes" id="UP000501094">
    <property type="component" value="Chromosome"/>
</dbReference>
<evidence type="ECO:0000256" key="2">
    <source>
        <dbReference type="ARBA" id="ARBA00023002"/>
    </source>
</evidence>
<dbReference type="Pfam" id="PF00106">
    <property type="entry name" value="adh_short"/>
    <property type="match status" value="1"/>
</dbReference>
<dbReference type="EMBL" id="CP038852">
    <property type="protein sequence ID" value="QIZ20600.1"/>
    <property type="molecule type" value="Genomic_DNA"/>
</dbReference>
<dbReference type="PRINTS" id="PR00081">
    <property type="entry name" value="GDHRDH"/>
</dbReference>
<dbReference type="GO" id="GO:0016491">
    <property type="term" value="F:oxidoreductase activity"/>
    <property type="evidence" value="ECO:0007669"/>
    <property type="project" value="UniProtKB-KW"/>
</dbReference>
<dbReference type="InterPro" id="IPR020904">
    <property type="entry name" value="Sc_DH/Rdtase_CS"/>
</dbReference>
<dbReference type="InterPro" id="IPR036291">
    <property type="entry name" value="NAD(P)-bd_dom_sf"/>
</dbReference>
<gene>
    <name evidence="4" type="ORF">E5R92_02215</name>
</gene>
<accession>A0A6H1Q268</accession>
<protein>
    <submittedName>
        <fullName evidence="4">SDR family oxidoreductase</fullName>
    </submittedName>
</protein>
<proteinExistence type="inferred from homology"/>
<sequence length="248" mass="27363">MNNYNLKSRRAIVTGGAQGFGYAITKRFLESGAEVIIWDIDKKAIDEALKELSSEKCSFQIVDVTNFDDIKNNIEQSTKEKNIDIFVNNAGMAGKNTQVWNYPNDEWLKVMNLDLNSVFYCCKAIVPHMIKNNYGRIVNIASIAGKEGNPNASAYSTAKAGVIGLTKSLGKELADKNIAVNAVTPAAAKTRIFDQMTEEHINYMLSKIPRNRFAKVDELASLVTWLAAEENSFSTAAVFDLSGGRATY</sequence>
<comment type="similarity">
    <text evidence="1 3">Belongs to the short-chain dehydrogenases/reductases (SDR) family.</text>
</comment>
<reference evidence="4 5" key="1">
    <citation type="journal article" date="2020" name="Nat. Microbiol.">
        <title>Lysogenic host-virus interactions in SAR11 marine bacteria.</title>
        <authorList>
            <person name="Morris R.M."/>
            <person name="Cain K.R."/>
            <person name="Hvorecny K.L."/>
            <person name="Kollman J.M."/>
        </authorList>
    </citation>
    <scope>NUCLEOTIDE SEQUENCE [LARGE SCALE GENOMIC DNA]</scope>
    <source>
        <strain evidence="4 5">NP1</strain>
    </source>
</reference>
<dbReference type="AlphaFoldDB" id="A0A6H1Q268"/>
<keyword evidence="5" id="KW-1185">Reference proteome</keyword>
<evidence type="ECO:0000256" key="3">
    <source>
        <dbReference type="RuleBase" id="RU000363"/>
    </source>
</evidence>
<dbReference type="RefSeq" id="WP_168606487.1">
    <property type="nucleotide sequence ID" value="NZ_CP038852.1"/>
</dbReference>